<feature type="transmembrane region" description="Helical" evidence="2">
    <location>
        <begin position="18"/>
        <end position="37"/>
    </location>
</feature>
<feature type="domain" description="PPM-type phosphatase" evidence="3">
    <location>
        <begin position="142"/>
        <end position="369"/>
    </location>
</feature>
<dbReference type="RefSeq" id="WP_345092454.1">
    <property type="nucleotide sequence ID" value="NZ_BAAAWG010000022.1"/>
</dbReference>
<evidence type="ECO:0000313" key="4">
    <source>
        <dbReference type="EMBL" id="MFC5892031.1"/>
    </source>
</evidence>
<dbReference type="InterPro" id="IPR052016">
    <property type="entry name" value="Bact_Sigma-Reg"/>
</dbReference>
<dbReference type="Proteomes" id="UP001596241">
    <property type="component" value="Unassembled WGS sequence"/>
</dbReference>
<evidence type="ECO:0000256" key="1">
    <source>
        <dbReference type="ARBA" id="ARBA00022801"/>
    </source>
</evidence>
<evidence type="ECO:0000313" key="5">
    <source>
        <dbReference type="Proteomes" id="UP001596241"/>
    </source>
</evidence>
<dbReference type="Pfam" id="PF07228">
    <property type="entry name" value="SpoIIE"/>
    <property type="match status" value="1"/>
</dbReference>
<dbReference type="GO" id="GO:0004722">
    <property type="term" value="F:protein serine/threonine phosphatase activity"/>
    <property type="evidence" value="ECO:0007669"/>
    <property type="project" value="UniProtKB-EC"/>
</dbReference>
<keyword evidence="5" id="KW-1185">Reference proteome</keyword>
<proteinExistence type="predicted"/>
<dbReference type="EMBL" id="JBHSPW010000002">
    <property type="protein sequence ID" value="MFC5892031.1"/>
    <property type="molecule type" value="Genomic_DNA"/>
</dbReference>
<evidence type="ECO:0000259" key="3">
    <source>
        <dbReference type="SMART" id="SM00331"/>
    </source>
</evidence>
<organism evidence="4 5">
    <name type="scientific">Streptomyces ramulosus</name>
    <dbReference type="NCBI Taxonomy" id="47762"/>
    <lineage>
        <taxon>Bacteria</taxon>
        <taxon>Bacillati</taxon>
        <taxon>Actinomycetota</taxon>
        <taxon>Actinomycetes</taxon>
        <taxon>Kitasatosporales</taxon>
        <taxon>Streptomycetaceae</taxon>
        <taxon>Streptomyces</taxon>
    </lineage>
</organism>
<gene>
    <name evidence="4" type="ORF">ACFP3M_04235</name>
</gene>
<dbReference type="InterPro" id="IPR001932">
    <property type="entry name" value="PPM-type_phosphatase-like_dom"/>
</dbReference>
<keyword evidence="2" id="KW-0812">Transmembrane</keyword>
<protein>
    <submittedName>
        <fullName evidence="4">PP2C family protein-serine/threonine phosphatase</fullName>
        <ecNumber evidence="4">3.1.3.16</ecNumber>
    </submittedName>
</protein>
<dbReference type="PANTHER" id="PTHR43156">
    <property type="entry name" value="STAGE II SPORULATION PROTEIN E-RELATED"/>
    <property type="match status" value="1"/>
</dbReference>
<dbReference type="EC" id="3.1.3.16" evidence="4"/>
<dbReference type="Gene3D" id="3.60.40.10">
    <property type="entry name" value="PPM-type phosphatase domain"/>
    <property type="match status" value="1"/>
</dbReference>
<name>A0ABW1FD41_9ACTN</name>
<feature type="transmembrane region" description="Helical" evidence="2">
    <location>
        <begin position="57"/>
        <end position="79"/>
    </location>
</feature>
<dbReference type="InterPro" id="IPR036457">
    <property type="entry name" value="PPM-type-like_dom_sf"/>
</dbReference>
<accession>A0ABW1FD41</accession>
<keyword evidence="2" id="KW-0472">Membrane</keyword>
<dbReference type="SMART" id="SM00331">
    <property type="entry name" value="PP2C_SIG"/>
    <property type="match status" value="1"/>
</dbReference>
<evidence type="ECO:0000256" key="2">
    <source>
        <dbReference type="SAM" id="Phobius"/>
    </source>
</evidence>
<feature type="transmembrane region" description="Helical" evidence="2">
    <location>
        <begin position="91"/>
        <end position="109"/>
    </location>
</feature>
<comment type="caution">
    <text evidence="4">The sequence shown here is derived from an EMBL/GenBank/DDBJ whole genome shotgun (WGS) entry which is preliminary data.</text>
</comment>
<keyword evidence="1 4" id="KW-0378">Hydrolase</keyword>
<dbReference type="SUPFAM" id="SSF81606">
    <property type="entry name" value="PP2C-like"/>
    <property type="match status" value="1"/>
</dbReference>
<keyword evidence="2" id="KW-1133">Transmembrane helix</keyword>
<sequence length="373" mass="39231">MAFREPGTPRERRFSARYLVLIPITLICAVTVIDSLFPPEVHLGPLLVAAPTFTAAFAGPLLTGAIAALAVVAQVVIGFISGEPASRNHQVQIAALIIVGTLVVLFTVVRDRTERRLATTRSVAAVAQRVLLRPPPARSGPLEIASLYLAAEEEAEMGGDLYAAARTDDSTRLLIGDVRGKGLPAYGHAALLLGAFRAAAHRKASLPALATHLDGAIRWDAAQWGSDAPDEEEVFATATLLDIPDRAAQVHTITCGHPSPLLLRDGEVRTLGARHGALPIGLGGLGDPGGPGPFRVDTFPFAPGDLLLLFTDGVTEARNAEGVFYPLTDRAAAWGGHGPREVLRLLHADLLTYTSGRLGDDAAVLAIRRGGAP</sequence>
<reference evidence="5" key="1">
    <citation type="journal article" date="2019" name="Int. J. Syst. Evol. Microbiol.">
        <title>The Global Catalogue of Microorganisms (GCM) 10K type strain sequencing project: providing services to taxonomists for standard genome sequencing and annotation.</title>
        <authorList>
            <consortium name="The Broad Institute Genomics Platform"/>
            <consortium name="The Broad Institute Genome Sequencing Center for Infectious Disease"/>
            <person name="Wu L."/>
            <person name="Ma J."/>
        </authorList>
    </citation>
    <scope>NUCLEOTIDE SEQUENCE [LARGE SCALE GENOMIC DNA]</scope>
    <source>
        <strain evidence="5">CGMCC 1.15809</strain>
    </source>
</reference>
<dbReference type="PANTHER" id="PTHR43156:SF2">
    <property type="entry name" value="STAGE II SPORULATION PROTEIN E"/>
    <property type="match status" value="1"/>
</dbReference>